<comment type="caution">
    <text evidence="2">The sequence shown here is derived from an EMBL/GenBank/DDBJ whole genome shotgun (WGS) entry which is preliminary data.</text>
</comment>
<evidence type="ECO:0000313" key="2">
    <source>
        <dbReference type="EMBL" id="KAA8573819.1"/>
    </source>
</evidence>
<protein>
    <submittedName>
        <fullName evidence="2">Uncharacterized protein</fullName>
    </submittedName>
</protein>
<feature type="compositionally biased region" description="Basic and acidic residues" evidence="1">
    <location>
        <begin position="47"/>
        <end position="69"/>
    </location>
</feature>
<keyword evidence="3" id="KW-1185">Reference proteome</keyword>
<proteinExistence type="predicted"/>
<feature type="region of interest" description="Disordered" evidence="1">
    <location>
        <begin position="39"/>
        <end position="150"/>
    </location>
</feature>
<evidence type="ECO:0000313" key="3">
    <source>
        <dbReference type="Proteomes" id="UP000322873"/>
    </source>
</evidence>
<accession>A0A5M9K053</accession>
<organism evidence="2 3">
    <name type="scientific">Monilinia fructicola</name>
    <name type="common">Brown rot fungus</name>
    <name type="synonym">Ciboria fructicola</name>
    <dbReference type="NCBI Taxonomy" id="38448"/>
    <lineage>
        <taxon>Eukaryota</taxon>
        <taxon>Fungi</taxon>
        <taxon>Dikarya</taxon>
        <taxon>Ascomycota</taxon>
        <taxon>Pezizomycotina</taxon>
        <taxon>Leotiomycetes</taxon>
        <taxon>Helotiales</taxon>
        <taxon>Sclerotiniaceae</taxon>
        <taxon>Monilinia</taxon>
    </lineage>
</organism>
<evidence type="ECO:0000256" key="1">
    <source>
        <dbReference type="SAM" id="MobiDB-lite"/>
    </source>
</evidence>
<gene>
    <name evidence="2" type="ORF">EYC84_005375</name>
</gene>
<dbReference type="EMBL" id="VICG01000003">
    <property type="protein sequence ID" value="KAA8573819.1"/>
    <property type="molecule type" value="Genomic_DNA"/>
</dbReference>
<sequence>MRHLARNIPLPSSFNVPAAIYAGIQNTTLVHVPLNMTASSASHAHPHPHDRTNLESRKGASRRTSDLSRRRQFPTHAIALHGLRTHHAGAGIDPSARARIRRSKRQTPRGYPSIRRRGCPSRASAAPPPARPDSCRSPRPRRRRRTCLGPGRRSGCGAFARC</sequence>
<feature type="compositionally biased region" description="Basic residues" evidence="1">
    <location>
        <begin position="98"/>
        <end position="107"/>
    </location>
</feature>
<name>A0A5M9K053_MONFR</name>
<dbReference type="AlphaFoldDB" id="A0A5M9K053"/>
<reference evidence="2 3" key="1">
    <citation type="submission" date="2019-06" db="EMBL/GenBank/DDBJ databases">
        <title>Genome Sequence of the Brown Rot Fungal Pathogen Monilinia fructicola.</title>
        <authorList>
            <person name="De Miccolis Angelini R.M."/>
            <person name="Landi L."/>
            <person name="Abate D."/>
            <person name="Pollastro S."/>
            <person name="Romanazzi G."/>
            <person name="Faretra F."/>
        </authorList>
    </citation>
    <scope>NUCLEOTIDE SEQUENCE [LARGE SCALE GENOMIC DNA]</scope>
    <source>
        <strain evidence="2 3">Mfrc123</strain>
    </source>
</reference>
<dbReference type="Proteomes" id="UP000322873">
    <property type="component" value="Unassembled WGS sequence"/>
</dbReference>